<evidence type="ECO:0000313" key="2">
    <source>
        <dbReference type="EMBL" id="MFD2649376.1"/>
    </source>
</evidence>
<sequence length="120" mass="12907">MAQSGGAAPAAGRQGHSKWTQFLLALPPLLAAMASMPLLLVWIMGASAFAGTADEDVFSLGFYGLILYPAAYLTLVTLQVLSAWLKWPLVNLFHSLIWLCLAAFAGTMSYVLMGLDPFWA</sequence>
<feature type="transmembrane region" description="Helical" evidence="1">
    <location>
        <begin position="22"/>
        <end position="45"/>
    </location>
</feature>
<keyword evidence="3" id="KW-1185">Reference proteome</keyword>
<keyword evidence="1" id="KW-1133">Transmembrane helix</keyword>
<keyword evidence="1" id="KW-0472">Membrane</keyword>
<dbReference type="Proteomes" id="UP001597521">
    <property type="component" value="Unassembled WGS sequence"/>
</dbReference>
<keyword evidence="1" id="KW-0812">Transmembrane</keyword>
<reference evidence="3" key="1">
    <citation type="journal article" date="2019" name="Int. J. Syst. Evol. Microbiol.">
        <title>The Global Catalogue of Microorganisms (GCM) 10K type strain sequencing project: providing services to taxonomists for standard genome sequencing and annotation.</title>
        <authorList>
            <consortium name="The Broad Institute Genomics Platform"/>
            <consortium name="The Broad Institute Genome Sequencing Center for Infectious Disease"/>
            <person name="Wu L."/>
            <person name="Ma J."/>
        </authorList>
    </citation>
    <scope>NUCLEOTIDE SEQUENCE [LARGE SCALE GENOMIC DNA]</scope>
    <source>
        <strain evidence="3">CCM 7427</strain>
    </source>
</reference>
<feature type="transmembrane region" description="Helical" evidence="1">
    <location>
        <begin position="65"/>
        <end position="85"/>
    </location>
</feature>
<comment type="caution">
    <text evidence="2">The sequence shown here is derived from an EMBL/GenBank/DDBJ whole genome shotgun (WGS) entry which is preliminary data.</text>
</comment>
<evidence type="ECO:0000313" key="3">
    <source>
        <dbReference type="Proteomes" id="UP001597521"/>
    </source>
</evidence>
<protein>
    <submittedName>
        <fullName evidence="2">Uncharacterized protein</fullName>
    </submittedName>
</protein>
<gene>
    <name evidence="2" type="ORF">ACFSX5_16440</name>
</gene>
<feature type="transmembrane region" description="Helical" evidence="1">
    <location>
        <begin position="92"/>
        <end position="113"/>
    </location>
</feature>
<evidence type="ECO:0000256" key="1">
    <source>
        <dbReference type="SAM" id="Phobius"/>
    </source>
</evidence>
<accession>A0ABW5QPN0</accession>
<dbReference type="RefSeq" id="WP_386834904.1">
    <property type="nucleotide sequence ID" value="NZ_JBHUNP010000001.1"/>
</dbReference>
<proteinExistence type="predicted"/>
<organism evidence="2 3">
    <name type="scientific">Devosia albogilva</name>
    <dbReference type="NCBI Taxonomy" id="429726"/>
    <lineage>
        <taxon>Bacteria</taxon>
        <taxon>Pseudomonadati</taxon>
        <taxon>Pseudomonadota</taxon>
        <taxon>Alphaproteobacteria</taxon>
        <taxon>Hyphomicrobiales</taxon>
        <taxon>Devosiaceae</taxon>
        <taxon>Devosia</taxon>
    </lineage>
</organism>
<dbReference type="EMBL" id="JBHUNP010000001">
    <property type="protein sequence ID" value="MFD2649376.1"/>
    <property type="molecule type" value="Genomic_DNA"/>
</dbReference>
<name>A0ABW5QPN0_9HYPH</name>